<gene>
    <name evidence="1" type="ORF">E2C01_092958</name>
</gene>
<protein>
    <submittedName>
        <fullName evidence="1">Uncharacterized protein</fullName>
    </submittedName>
</protein>
<sequence length="69" mass="7636">MDPSTLLISSLPASSFSSSTPSNTVKEFSVSTHCVALRTFLLFAPEDTTRHSSWPFVLIMRLQEPPLPQ</sequence>
<dbReference type="EMBL" id="VSRR010110786">
    <property type="protein sequence ID" value="MPC97634.1"/>
    <property type="molecule type" value="Genomic_DNA"/>
</dbReference>
<reference evidence="1 2" key="1">
    <citation type="submission" date="2019-05" db="EMBL/GenBank/DDBJ databases">
        <title>Another draft genome of Portunus trituberculatus and its Hox gene families provides insights of decapod evolution.</title>
        <authorList>
            <person name="Jeong J.-H."/>
            <person name="Song I."/>
            <person name="Kim S."/>
            <person name="Choi T."/>
            <person name="Kim D."/>
            <person name="Ryu S."/>
            <person name="Kim W."/>
        </authorList>
    </citation>
    <scope>NUCLEOTIDE SEQUENCE [LARGE SCALE GENOMIC DNA]</scope>
    <source>
        <tissue evidence="1">Muscle</tissue>
    </source>
</reference>
<proteinExistence type="predicted"/>
<keyword evidence="2" id="KW-1185">Reference proteome</keyword>
<name>A0A5B7JZB4_PORTR</name>
<evidence type="ECO:0000313" key="1">
    <source>
        <dbReference type="EMBL" id="MPC97634.1"/>
    </source>
</evidence>
<comment type="caution">
    <text evidence="1">The sequence shown here is derived from an EMBL/GenBank/DDBJ whole genome shotgun (WGS) entry which is preliminary data.</text>
</comment>
<accession>A0A5B7JZB4</accession>
<organism evidence="1 2">
    <name type="scientific">Portunus trituberculatus</name>
    <name type="common">Swimming crab</name>
    <name type="synonym">Neptunus trituberculatus</name>
    <dbReference type="NCBI Taxonomy" id="210409"/>
    <lineage>
        <taxon>Eukaryota</taxon>
        <taxon>Metazoa</taxon>
        <taxon>Ecdysozoa</taxon>
        <taxon>Arthropoda</taxon>
        <taxon>Crustacea</taxon>
        <taxon>Multicrustacea</taxon>
        <taxon>Malacostraca</taxon>
        <taxon>Eumalacostraca</taxon>
        <taxon>Eucarida</taxon>
        <taxon>Decapoda</taxon>
        <taxon>Pleocyemata</taxon>
        <taxon>Brachyura</taxon>
        <taxon>Eubrachyura</taxon>
        <taxon>Portunoidea</taxon>
        <taxon>Portunidae</taxon>
        <taxon>Portuninae</taxon>
        <taxon>Portunus</taxon>
    </lineage>
</organism>
<dbReference type="AlphaFoldDB" id="A0A5B7JZB4"/>
<dbReference type="Proteomes" id="UP000324222">
    <property type="component" value="Unassembled WGS sequence"/>
</dbReference>
<evidence type="ECO:0000313" key="2">
    <source>
        <dbReference type="Proteomes" id="UP000324222"/>
    </source>
</evidence>